<feature type="domain" description="DUF6963" evidence="1">
    <location>
        <begin position="2"/>
        <end position="215"/>
    </location>
</feature>
<reference evidence="3 4" key="1">
    <citation type="submission" date="2006-06" db="EMBL/GenBank/DDBJ databases">
        <authorList>
            <person name="Moran M.A."/>
            <person name="Ferriera S."/>
            <person name="Johnson J."/>
            <person name="Kravitz S."/>
            <person name="Beeson K."/>
            <person name="Sutton G."/>
            <person name="Rogers Y.-H."/>
            <person name="Friedman R."/>
            <person name="Frazier M."/>
            <person name="Venter J.C."/>
        </authorList>
    </citation>
    <scope>NUCLEOTIDE SEQUENCE [LARGE SCALE GENOMIC DNA]</scope>
    <source>
        <strain evidence="3 4">E-37</strain>
    </source>
</reference>
<dbReference type="EMBL" id="AAYA01000015">
    <property type="protein sequence ID" value="EBA06491.1"/>
    <property type="molecule type" value="Genomic_DNA"/>
</dbReference>
<proteinExistence type="predicted"/>
<protein>
    <submittedName>
        <fullName evidence="3">Uncharacterized protein</fullName>
    </submittedName>
</protein>
<comment type="caution">
    <text evidence="3">The sequence shown here is derived from an EMBL/GenBank/DDBJ whole genome shotgun (WGS) entry which is preliminary data.</text>
</comment>
<dbReference type="RefSeq" id="WP_005862503.1">
    <property type="nucleotide sequence ID" value="NZ_AAYA01000015.1"/>
</dbReference>
<dbReference type="InterPro" id="IPR055683">
    <property type="entry name" value="DUF7259"/>
</dbReference>
<organism evidence="3 4">
    <name type="scientific">Sagittula stellata (strain ATCC 700073 / DSM 11524 / E-37)</name>
    <dbReference type="NCBI Taxonomy" id="388399"/>
    <lineage>
        <taxon>Bacteria</taxon>
        <taxon>Pseudomonadati</taxon>
        <taxon>Pseudomonadota</taxon>
        <taxon>Alphaproteobacteria</taxon>
        <taxon>Rhodobacterales</taxon>
        <taxon>Roseobacteraceae</taxon>
        <taxon>Sagittula</taxon>
    </lineage>
</organism>
<dbReference type="Pfam" id="PF22288">
    <property type="entry name" value="DUF6963"/>
    <property type="match status" value="1"/>
</dbReference>
<evidence type="ECO:0000313" key="3">
    <source>
        <dbReference type="EMBL" id="EBA06491.1"/>
    </source>
</evidence>
<gene>
    <name evidence="3" type="ORF">SSE37_14849</name>
</gene>
<evidence type="ECO:0000313" key="4">
    <source>
        <dbReference type="Proteomes" id="UP000005713"/>
    </source>
</evidence>
<dbReference type="AlphaFoldDB" id="A3K8Q3"/>
<dbReference type="Proteomes" id="UP000005713">
    <property type="component" value="Unassembled WGS sequence"/>
</dbReference>
<sequence length="309" mass="31166">MTIGIAVHAPGAARAALAGLEAVEAVGRGAIGGFVSLSIITPGGEVQNLGVQKGGARAMLADPDLTRLAAARLAVLMSSGPDRPEPLSQFTPAAADTGLMTGHRLPNMPGPAGTPPNLVALQALRNGLSAAEAINRALGDAPGLDAGLIALTLDGEIALANSASVAARDDIGQALVVEPGMSVAVMHNSILPHEALADLAVSAIRDTLAPKDAWTGSGTAIGLTVCDGAAERALLTDPDTGAILGFEAAASEWRRPAWEGCPVRRGDPVVAGGRVVGKVIQEAYCILRNGTVTQTRGGQTITWIQGDPS</sequence>
<dbReference type="InterPro" id="IPR054236">
    <property type="entry name" value="DUF6963"/>
</dbReference>
<accession>A3K8Q3</accession>
<feature type="domain" description="DUF7259" evidence="2">
    <location>
        <begin position="222"/>
        <end position="299"/>
    </location>
</feature>
<evidence type="ECO:0000259" key="1">
    <source>
        <dbReference type="Pfam" id="PF22288"/>
    </source>
</evidence>
<name>A3K8Q3_SAGS3</name>
<keyword evidence="4" id="KW-1185">Reference proteome</keyword>
<dbReference type="eggNOG" id="ENOG50322JE">
    <property type="taxonomic scope" value="Bacteria"/>
</dbReference>
<dbReference type="Pfam" id="PF23920">
    <property type="entry name" value="DUF7259"/>
    <property type="match status" value="1"/>
</dbReference>
<evidence type="ECO:0000259" key="2">
    <source>
        <dbReference type="Pfam" id="PF23920"/>
    </source>
</evidence>